<evidence type="ECO:0000313" key="3">
    <source>
        <dbReference type="Proteomes" id="UP000199155"/>
    </source>
</evidence>
<dbReference type="STRING" id="417292.SAMN05421806_103405"/>
<name>A0A1G8XU70_9ACTN</name>
<feature type="compositionally biased region" description="Basic and acidic residues" evidence="1">
    <location>
        <begin position="209"/>
        <end position="220"/>
    </location>
</feature>
<evidence type="ECO:0008006" key="4">
    <source>
        <dbReference type="Google" id="ProtNLM"/>
    </source>
</evidence>
<gene>
    <name evidence="2" type="ORF">SAMN05421806_103405</name>
</gene>
<proteinExistence type="predicted"/>
<dbReference type="Gene3D" id="2.60.40.420">
    <property type="entry name" value="Cupredoxins - blue copper proteins"/>
    <property type="match status" value="1"/>
</dbReference>
<evidence type="ECO:0000313" key="2">
    <source>
        <dbReference type="EMBL" id="SDJ94037.1"/>
    </source>
</evidence>
<accession>A0A1G8XU70</accession>
<keyword evidence="3" id="KW-1185">Reference proteome</keyword>
<sequence>MRRPGGAAREGERTERRAVRSAKPARSARSARRVVRAVAVALLLTGVTAGCTDRPTTHHKPGTSHKEASGSTGRLLDTKDEDGNRYREVAAEGAPSVEEFAARPGDDGWELALTVRNFRFTPDSVGGAALPGRGYARLYVDGKPAGRVYGKHHHIPEIFVPDRSHRLTVRLYADDHTVWAVGGAPVEQTITVSHPDGQSTPPDDAPDVSPDKPSKPAEPAVDRTLKITIDGKQVDPAPGRIEVKKGDRIRLTVTSDRADTLHVHGYDKEADLAAGRPASLTFTADRTGLFEVETHGSGLLLTQLVVR</sequence>
<dbReference type="EMBL" id="FNFF01000003">
    <property type="protein sequence ID" value="SDJ94037.1"/>
    <property type="molecule type" value="Genomic_DNA"/>
</dbReference>
<dbReference type="InterPro" id="IPR008972">
    <property type="entry name" value="Cupredoxin"/>
</dbReference>
<protein>
    <recommendedName>
        <fullName evidence="4">EfeO-type cupredoxin-like domain-containing protein</fullName>
    </recommendedName>
</protein>
<reference evidence="2 3" key="1">
    <citation type="submission" date="2016-10" db="EMBL/GenBank/DDBJ databases">
        <authorList>
            <person name="de Groot N.N."/>
        </authorList>
    </citation>
    <scope>NUCLEOTIDE SEQUENCE [LARGE SCALE GENOMIC DNA]</scope>
    <source>
        <strain evidence="2 3">CGMCC 4.5727</strain>
    </source>
</reference>
<feature type="compositionally biased region" description="Polar residues" evidence="1">
    <location>
        <begin position="190"/>
        <end position="201"/>
    </location>
</feature>
<feature type="region of interest" description="Disordered" evidence="1">
    <location>
        <begin position="50"/>
        <end position="81"/>
    </location>
</feature>
<feature type="region of interest" description="Disordered" evidence="1">
    <location>
        <begin position="190"/>
        <end position="220"/>
    </location>
</feature>
<dbReference type="RefSeq" id="WP_342742719.1">
    <property type="nucleotide sequence ID" value="NZ_FNFF01000003.1"/>
</dbReference>
<evidence type="ECO:0000256" key="1">
    <source>
        <dbReference type="SAM" id="MobiDB-lite"/>
    </source>
</evidence>
<feature type="region of interest" description="Disordered" evidence="1">
    <location>
        <begin position="1"/>
        <end position="31"/>
    </location>
</feature>
<dbReference type="AlphaFoldDB" id="A0A1G8XU70"/>
<feature type="compositionally biased region" description="Basic and acidic residues" evidence="1">
    <location>
        <begin position="9"/>
        <end position="18"/>
    </location>
</feature>
<organism evidence="2 3">
    <name type="scientific">Streptomyces indicus</name>
    <dbReference type="NCBI Taxonomy" id="417292"/>
    <lineage>
        <taxon>Bacteria</taxon>
        <taxon>Bacillati</taxon>
        <taxon>Actinomycetota</taxon>
        <taxon>Actinomycetes</taxon>
        <taxon>Kitasatosporales</taxon>
        <taxon>Streptomycetaceae</taxon>
        <taxon>Streptomyces</taxon>
    </lineage>
</organism>
<dbReference type="Proteomes" id="UP000199155">
    <property type="component" value="Unassembled WGS sequence"/>
</dbReference>
<dbReference type="SUPFAM" id="SSF49503">
    <property type="entry name" value="Cupredoxins"/>
    <property type="match status" value="1"/>
</dbReference>